<feature type="transmembrane region" description="Helical" evidence="6">
    <location>
        <begin position="7"/>
        <end position="25"/>
    </location>
</feature>
<feature type="domain" description="Lipopolysaccharide assembly protein A" evidence="7">
    <location>
        <begin position="24"/>
        <end position="85"/>
    </location>
</feature>
<name>A0A931B064_9ENTE</name>
<evidence type="ECO:0000256" key="6">
    <source>
        <dbReference type="SAM" id="Phobius"/>
    </source>
</evidence>
<dbReference type="EMBL" id="JADAKE010000016">
    <property type="protein sequence ID" value="MBF8807980.1"/>
    <property type="molecule type" value="Genomic_DNA"/>
</dbReference>
<evidence type="ECO:0000313" key="9">
    <source>
        <dbReference type="Proteomes" id="UP000637757"/>
    </source>
</evidence>
<dbReference type="AlphaFoldDB" id="A0A931B064"/>
<organism evidence="8 9">
    <name type="scientific">Enterococcus lacertideformus</name>
    <dbReference type="NCBI Taxonomy" id="2771493"/>
    <lineage>
        <taxon>Bacteria</taxon>
        <taxon>Bacillati</taxon>
        <taxon>Bacillota</taxon>
        <taxon>Bacilli</taxon>
        <taxon>Lactobacillales</taxon>
        <taxon>Enterococcaceae</taxon>
        <taxon>Enterococcus</taxon>
    </lineage>
</organism>
<keyword evidence="4 6" id="KW-0472">Membrane</keyword>
<dbReference type="Pfam" id="PF06305">
    <property type="entry name" value="LapA_dom"/>
    <property type="match status" value="1"/>
</dbReference>
<evidence type="ECO:0000256" key="3">
    <source>
        <dbReference type="ARBA" id="ARBA00022989"/>
    </source>
</evidence>
<protein>
    <submittedName>
        <fullName evidence="8">DUF1049 domain-containing protein</fullName>
    </submittedName>
</protein>
<evidence type="ECO:0000256" key="4">
    <source>
        <dbReference type="ARBA" id="ARBA00023136"/>
    </source>
</evidence>
<reference evidence="8" key="1">
    <citation type="submission" date="2020-09" db="EMBL/GenBank/DDBJ databases">
        <title>Genomic insights into the novelty and pathogenicity of a unique biofilm-forming Enterococcus sp. bacteria (Enterococcus lacertideformus) identified in reptiles.</title>
        <authorList>
            <person name="Agius J.E."/>
            <person name="Phalen D.N."/>
            <person name="Rose K."/>
            <person name="Eden J.-S."/>
        </authorList>
    </citation>
    <scope>NUCLEOTIDE SEQUENCE</scope>
    <source>
        <strain evidence="8">PHRS 0518</strain>
    </source>
</reference>
<dbReference type="Proteomes" id="UP000637757">
    <property type="component" value="Unassembled WGS sequence"/>
</dbReference>
<gene>
    <name evidence="8" type="ORF">IC227_06070</name>
</gene>
<feature type="region of interest" description="Disordered" evidence="5">
    <location>
        <begin position="123"/>
        <end position="146"/>
    </location>
</feature>
<keyword evidence="3 6" id="KW-1133">Transmembrane helix</keyword>
<keyword evidence="2 6" id="KW-0812">Transmembrane</keyword>
<accession>A0A931B064</accession>
<feature type="compositionally biased region" description="Polar residues" evidence="5">
    <location>
        <begin position="127"/>
        <end position="146"/>
    </location>
</feature>
<dbReference type="GO" id="GO:0005886">
    <property type="term" value="C:plasma membrane"/>
    <property type="evidence" value="ECO:0007669"/>
    <property type="project" value="InterPro"/>
</dbReference>
<dbReference type="PANTHER" id="PTHR41335:SF1">
    <property type="entry name" value="MEMBRANE PROTEIN"/>
    <property type="match status" value="1"/>
</dbReference>
<dbReference type="InterPro" id="IPR010445">
    <property type="entry name" value="LapA_dom"/>
</dbReference>
<feature type="transmembrane region" description="Helical" evidence="6">
    <location>
        <begin position="37"/>
        <end position="65"/>
    </location>
</feature>
<proteinExistence type="predicted"/>
<evidence type="ECO:0000259" key="7">
    <source>
        <dbReference type="Pfam" id="PF06305"/>
    </source>
</evidence>
<evidence type="ECO:0000256" key="1">
    <source>
        <dbReference type="ARBA" id="ARBA00022475"/>
    </source>
</evidence>
<evidence type="ECO:0000256" key="2">
    <source>
        <dbReference type="ARBA" id="ARBA00022692"/>
    </source>
</evidence>
<comment type="caution">
    <text evidence="8">The sequence shown here is derived from an EMBL/GenBank/DDBJ whole genome shotgun (WGS) entry which is preliminary data.</text>
</comment>
<keyword evidence="1" id="KW-1003">Cell membrane</keyword>
<keyword evidence="9" id="KW-1185">Reference proteome</keyword>
<evidence type="ECO:0000313" key="8">
    <source>
        <dbReference type="EMBL" id="MBF8807980.1"/>
    </source>
</evidence>
<sequence length="146" mass="16522">MKKQSSVIIDFLLVLIIVLFAVLNNKNVPVSFGIASFSAPLILVITGSAIIGALIVFVTTSATIWQQKKQLKQLTQELTEAQKDLDKKINEAKEEQQRQFRNERAELEATYQAEIQATKKQLEQLKTRSSSNNNEISAKQSYNYFD</sequence>
<dbReference type="PANTHER" id="PTHR41335">
    <property type="entry name" value="MEMBRANE PROTEIN-RELATED"/>
    <property type="match status" value="1"/>
</dbReference>
<evidence type="ECO:0000256" key="5">
    <source>
        <dbReference type="SAM" id="MobiDB-lite"/>
    </source>
</evidence>